<organism evidence="9 10">
    <name type="scientific">Pigmentiphaga kullae</name>
    <dbReference type="NCBI Taxonomy" id="151784"/>
    <lineage>
        <taxon>Bacteria</taxon>
        <taxon>Pseudomonadati</taxon>
        <taxon>Pseudomonadota</taxon>
        <taxon>Betaproteobacteria</taxon>
        <taxon>Burkholderiales</taxon>
        <taxon>Alcaligenaceae</taxon>
        <taxon>Pigmentiphaga</taxon>
    </lineage>
</organism>
<dbReference type="PANTHER" id="PTHR43756">
    <property type="entry name" value="CHOLINE MONOOXYGENASE, CHLOROPLASTIC"/>
    <property type="match status" value="1"/>
</dbReference>
<dbReference type="CDD" id="cd08880">
    <property type="entry name" value="RHO_alpha_C_ahdA1c-like"/>
    <property type="match status" value="1"/>
</dbReference>
<dbReference type="EMBL" id="SGXC01000002">
    <property type="protein sequence ID" value="RZS81305.1"/>
    <property type="molecule type" value="Genomic_DNA"/>
</dbReference>
<dbReference type="Proteomes" id="UP000292445">
    <property type="component" value="Unassembled WGS sequence"/>
</dbReference>
<evidence type="ECO:0000256" key="4">
    <source>
        <dbReference type="ARBA" id="ARBA00022723"/>
    </source>
</evidence>
<evidence type="ECO:0000259" key="8">
    <source>
        <dbReference type="PROSITE" id="PS51296"/>
    </source>
</evidence>
<evidence type="ECO:0000313" key="9">
    <source>
        <dbReference type="EMBL" id="RZS81305.1"/>
    </source>
</evidence>
<dbReference type="Pfam" id="PF00848">
    <property type="entry name" value="Ring_hydroxyl_A"/>
    <property type="match status" value="1"/>
</dbReference>
<reference evidence="9 10" key="1">
    <citation type="submission" date="2019-02" db="EMBL/GenBank/DDBJ databases">
        <title>Genomic Encyclopedia of Type Strains, Phase IV (KMG-IV): sequencing the most valuable type-strain genomes for metagenomic binning, comparative biology and taxonomic classification.</title>
        <authorList>
            <person name="Goeker M."/>
        </authorList>
    </citation>
    <scope>NUCLEOTIDE SEQUENCE [LARGE SCALE GENOMIC DNA]</scope>
    <source>
        <strain evidence="9 10">K24</strain>
    </source>
</reference>
<feature type="domain" description="Rieske" evidence="8">
    <location>
        <begin position="44"/>
        <end position="122"/>
    </location>
</feature>
<dbReference type="PANTHER" id="PTHR43756:SF5">
    <property type="entry name" value="CHOLINE MONOOXYGENASE, CHLOROPLASTIC"/>
    <property type="match status" value="1"/>
</dbReference>
<gene>
    <name evidence="9" type="ORF">EV675_3928</name>
</gene>
<evidence type="ECO:0000256" key="1">
    <source>
        <dbReference type="ARBA" id="ARBA00001962"/>
    </source>
</evidence>
<accession>A0A4Q7NE78</accession>
<dbReference type="GO" id="GO:0051537">
    <property type="term" value="F:2 iron, 2 sulfur cluster binding"/>
    <property type="evidence" value="ECO:0007669"/>
    <property type="project" value="UniProtKB-KW"/>
</dbReference>
<comment type="similarity">
    <text evidence="2">Belongs to the bacterial ring-hydroxylating dioxygenase alpha subunit family.</text>
</comment>
<dbReference type="InterPro" id="IPR036922">
    <property type="entry name" value="Rieske_2Fe-2S_sf"/>
</dbReference>
<dbReference type="AlphaFoldDB" id="A0A4Q7NE78"/>
<dbReference type="Gene3D" id="2.102.10.10">
    <property type="entry name" value="Rieske [2Fe-2S] iron-sulphur domain"/>
    <property type="match status" value="1"/>
</dbReference>
<evidence type="ECO:0000256" key="7">
    <source>
        <dbReference type="ARBA" id="ARBA00023014"/>
    </source>
</evidence>
<dbReference type="OrthoDB" id="9790995at2"/>
<evidence type="ECO:0000256" key="5">
    <source>
        <dbReference type="ARBA" id="ARBA00023002"/>
    </source>
</evidence>
<dbReference type="SUPFAM" id="SSF55961">
    <property type="entry name" value="Bet v1-like"/>
    <property type="match status" value="1"/>
</dbReference>
<keyword evidence="10" id="KW-1185">Reference proteome</keyword>
<comment type="caution">
    <text evidence="9">The sequence shown here is derived from an EMBL/GenBank/DDBJ whole genome shotgun (WGS) entry which is preliminary data.</text>
</comment>
<evidence type="ECO:0000256" key="6">
    <source>
        <dbReference type="ARBA" id="ARBA00023004"/>
    </source>
</evidence>
<evidence type="ECO:0000313" key="10">
    <source>
        <dbReference type="Proteomes" id="UP000292445"/>
    </source>
</evidence>
<dbReference type="InterPro" id="IPR015879">
    <property type="entry name" value="Ring_hydroxy_dOase_asu_C_dom"/>
</dbReference>
<evidence type="ECO:0000256" key="2">
    <source>
        <dbReference type="ARBA" id="ARBA00008751"/>
    </source>
</evidence>
<dbReference type="SUPFAM" id="SSF50022">
    <property type="entry name" value="ISP domain"/>
    <property type="match status" value="1"/>
</dbReference>
<evidence type="ECO:0000256" key="3">
    <source>
        <dbReference type="ARBA" id="ARBA00022714"/>
    </source>
</evidence>
<name>A0A4Q7NE78_9BURK</name>
<dbReference type="PRINTS" id="PR00090">
    <property type="entry name" value="RNGDIOXGNASE"/>
</dbReference>
<dbReference type="Pfam" id="PF00355">
    <property type="entry name" value="Rieske"/>
    <property type="match status" value="1"/>
</dbReference>
<keyword evidence="6" id="KW-0408">Iron</keyword>
<dbReference type="GO" id="GO:0005506">
    <property type="term" value="F:iron ion binding"/>
    <property type="evidence" value="ECO:0007669"/>
    <property type="project" value="InterPro"/>
</dbReference>
<protein>
    <submittedName>
        <fullName evidence="9">Terephthalate 1,2-dioxygenase alpha subunit</fullName>
    </submittedName>
</protein>
<dbReference type="InterPro" id="IPR017941">
    <property type="entry name" value="Rieske_2Fe-2S"/>
</dbReference>
<keyword evidence="3" id="KW-0001">2Fe-2S</keyword>
<dbReference type="PROSITE" id="PS51296">
    <property type="entry name" value="RIESKE"/>
    <property type="match status" value="1"/>
</dbReference>
<comment type="cofactor">
    <cofactor evidence="1">
        <name>Fe cation</name>
        <dbReference type="ChEBI" id="CHEBI:24875"/>
    </cofactor>
</comment>
<keyword evidence="9" id="KW-0223">Dioxygenase</keyword>
<dbReference type="GO" id="GO:0051213">
    <property type="term" value="F:dioxygenase activity"/>
    <property type="evidence" value="ECO:0007669"/>
    <property type="project" value="UniProtKB-KW"/>
</dbReference>
<dbReference type="InterPro" id="IPR001663">
    <property type="entry name" value="Rng_hydr_dOase-A"/>
</dbReference>
<dbReference type="InterPro" id="IPR043264">
    <property type="entry name" value="AhdA1c-like_alpha_C"/>
</dbReference>
<keyword evidence="4" id="KW-0479">Metal-binding</keyword>
<dbReference type="RefSeq" id="WP_130358988.1">
    <property type="nucleotide sequence ID" value="NZ_SGXC01000002.1"/>
</dbReference>
<sequence>MSSSDTQEPRTWEPGLTRVPYWVYRDQAIHDAEQRRVFQGPTWNYLCLEAEIAEPGAYRTTFVGDMPVIVARDEDGELQAFENRCAHRGALIALDDGGKTRDFACVYHAWRYDLQGNLRGVAFQQGVNGKGGMPPDFRMEDHHPRKLRTASVAGMVFGSLDEDVPPIEEYLGDEILERIERVLCKPVEVIGRFKQTIPNNWKLYMENVKDSYHASLLHVFFTTFNINRLSQKGGVIVSETGAHHVSYSKVSHQPQPNAEYSAEKLRSDKEGYALADPSMLDGCDEFGDGVTLQILSVFPGFVLAQIQNTLAVRQILPDGLDRTVLNWTYLGFQDDTPELRRMRLKQSNLTGPAGFVSMEDGAVGGFVQRGIAAGRDQQAVLEMGGGGIETQENRTTEASVRGFWNAYRGYMEI</sequence>
<keyword evidence="5" id="KW-0560">Oxidoreductase</keyword>
<dbReference type="Gene3D" id="3.90.380.10">
    <property type="entry name" value="Naphthalene 1,2-dioxygenase Alpha Subunit, Chain A, domain 1"/>
    <property type="match status" value="1"/>
</dbReference>
<proteinExistence type="inferred from homology"/>
<keyword evidence="7" id="KW-0411">Iron-sulfur</keyword>